<comment type="caution">
    <text evidence="2">The sequence shown here is derived from an EMBL/GenBank/DDBJ whole genome shotgun (WGS) entry which is preliminary data.</text>
</comment>
<dbReference type="OrthoDB" id="3440281at2759"/>
<dbReference type="AlphaFoldDB" id="A0A8K0L0V1"/>
<name>A0A8K0L0V1_9PEZI</name>
<evidence type="ECO:0000313" key="2">
    <source>
        <dbReference type="EMBL" id="KAG8627022.1"/>
    </source>
</evidence>
<evidence type="ECO:0000256" key="1">
    <source>
        <dbReference type="SAM" id="MobiDB-lite"/>
    </source>
</evidence>
<feature type="region of interest" description="Disordered" evidence="1">
    <location>
        <begin position="123"/>
        <end position="151"/>
    </location>
</feature>
<gene>
    <name evidence="2" type="ORF">KVT40_004505</name>
</gene>
<accession>A0A8K0L0V1</accession>
<evidence type="ECO:0000313" key="3">
    <source>
        <dbReference type="Proteomes" id="UP000809789"/>
    </source>
</evidence>
<keyword evidence="3" id="KW-1185">Reference proteome</keyword>
<protein>
    <submittedName>
        <fullName evidence="2">Uncharacterized protein</fullName>
    </submittedName>
</protein>
<organism evidence="2 3">
    <name type="scientific">Elsinoe batatas</name>
    <dbReference type="NCBI Taxonomy" id="2601811"/>
    <lineage>
        <taxon>Eukaryota</taxon>
        <taxon>Fungi</taxon>
        <taxon>Dikarya</taxon>
        <taxon>Ascomycota</taxon>
        <taxon>Pezizomycotina</taxon>
        <taxon>Dothideomycetes</taxon>
        <taxon>Dothideomycetidae</taxon>
        <taxon>Myriangiales</taxon>
        <taxon>Elsinoaceae</taxon>
        <taxon>Elsinoe</taxon>
    </lineage>
</organism>
<dbReference type="EMBL" id="JAESVG020000005">
    <property type="protein sequence ID" value="KAG8627022.1"/>
    <property type="molecule type" value="Genomic_DNA"/>
</dbReference>
<dbReference type="Proteomes" id="UP000809789">
    <property type="component" value="Unassembled WGS sequence"/>
</dbReference>
<reference evidence="2" key="1">
    <citation type="submission" date="2021-07" db="EMBL/GenBank/DDBJ databases">
        <title>Elsinoe batatas strain:CRI-CJ2 Genome sequencing and assembly.</title>
        <authorList>
            <person name="Huang L."/>
        </authorList>
    </citation>
    <scope>NUCLEOTIDE SEQUENCE</scope>
    <source>
        <strain evidence="2">CRI-CJ2</strain>
    </source>
</reference>
<sequence>MSSTMQPKSRSQEYLDLYNQAEDLLESDGPRTLHLAKELLENNLLPLTIKMLTRILIAYATEDWDEGEHYRSEAEATYRISRRLWPEGATITSEVTEQNLKVARFRLDHLSKCQAEDSAAWANMDEDDEAEEHQVPALEEGRGKAAVEEQGFKSKWWPRRGRKG</sequence>
<proteinExistence type="predicted"/>
<feature type="compositionally biased region" description="Basic and acidic residues" evidence="1">
    <location>
        <begin position="139"/>
        <end position="151"/>
    </location>
</feature>